<organism evidence="1 2">
    <name type="scientific">Trifolium medium</name>
    <dbReference type="NCBI Taxonomy" id="97028"/>
    <lineage>
        <taxon>Eukaryota</taxon>
        <taxon>Viridiplantae</taxon>
        <taxon>Streptophyta</taxon>
        <taxon>Embryophyta</taxon>
        <taxon>Tracheophyta</taxon>
        <taxon>Spermatophyta</taxon>
        <taxon>Magnoliopsida</taxon>
        <taxon>eudicotyledons</taxon>
        <taxon>Gunneridae</taxon>
        <taxon>Pentapetalae</taxon>
        <taxon>rosids</taxon>
        <taxon>fabids</taxon>
        <taxon>Fabales</taxon>
        <taxon>Fabaceae</taxon>
        <taxon>Papilionoideae</taxon>
        <taxon>50 kb inversion clade</taxon>
        <taxon>NPAAA clade</taxon>
        <taxon>Hologalegina</taxon>
        <taxon>IRL clade</taxon>
        <taxon>Trifolieae</taxon>
        <taxon>Trifolium</taxon>
    </lineage>
</organism>
<protein>
    <submittedName>
        <fullName evidence="1">Serine/threonine-protein phosphatase 7 long form-like protein</fullName>
    </submittedName>
</protein>
<sequence>MSGLANTGFSFLDRTLLASFVDRWHGETSNFHIPGGEITVTLDDVAAAADGEATQLVLRLDQMWTDQGPIPPREGPAAIWLCPDHSITLFLLTQVYGR</sequence>
<evidence type="ECO:0000313" key="1">
    <source>
        <dbReference type="EMBL" id="MCI21222.1"/>
    </source>
</evidence>
<dbReference type="Proteomes" id="UP000265520">
    <property type="component" value="Unassembled WGS sequence"/>
</dbReference>
<dbReference type="EMBL" id="LXQA010123860">
    <property type="protein sequence ID" value="MCI21222.1"/>
    <property type="molecule type" value="Genomic_DNA"/>
</dbReference>
<reference evidence="1 2" key="1">
    <citation type="journal article" date="2018" name="Front. Plant Sci.">
        <title>Red Clover (Trifolium pratense) and Zigzag Clover (T. medium) - A Picture of Genomic Similarities and Differences.</title>
        <authorList>
            <person name="Dluhosova J."/>
            <person name="Istvanek J."/>
            <person name="Nedelnik J."/>
            <person name="Repkova J."/>
        </authorList>
    </citation>
    <scope>NUCLEOTIDE SEQUENCE [LARGE SCALE GENOMIC DNA]</scope>
    <source>
        <strain evidence="2">cv. 10/8</strain>
        <tissue evidence="1">Leaf</tissue>
    </source>
</reference>
<name>A0A392QBG4_9FABA</name>
<dbReference type="AlphaFoldDB" id="A0A392QBG4"/>
<comment type="caution">
    <text evidence="1">The sequence shown here is derived from an EMBL/GenBank/DDBJ whole genome shotgun (WGS) entry which is preliminary data.</text>
</comment>
<accession>A0A392QBG4</accession>
<proteinExistence type="predicted"/>
<evidence type="ECO:0000313" key="2">
    <source>
        <dbReference type="Proteomes" id="UP000265520"/>
    </source>
</evidence>
<keyword evidence="2" id="KW-1185">Reference proteome</keyword>